<keyword evidence="2" id="KW-1185">Reference proteome</keyword>
<dbReference type="RefSeq" id="WP_017842511.1">
    <property type="nucleotide sequence ID" value="NZ_CP035467.1"/>
</dbReference>
<dbReference type="KEGG" id="mbur:EQU24_16570"/>
<sequence length="383" mass="44855">MVLDKEKLVLDSFEQFFTFEFYLRYLRQNCSKDLRRIQTLKKLIRKKFIKLDTVNKLSQTNLYFPDDPGCIYPIDLELHDLVDWTLNALQFSYISLDSLCIYLGYGSLQFSEQDTNLLFTPFNELKEHVKPSQKDLAYRFSDLTSQQNIKAVFNWWCKHIDGNYRDTNKLIGKIGTARIEKKLEEDGTYKTIHCFSQVPFLSPNVIFFRNENYCIYNSDYNEIKIDGEEVTNSIVLSVRVDKDFQNLDEVLDEFVDHLRGRQAMWFFDKLQSGDYPGFELNDPVPTIGSKLKLSSQYCPILDRYNSITKNLVGLMCYDEVKKNKNGIKKTSITNVAEKLSHDIAEFIDCDASVIEKDYYYVSKKINNINEVIKLKQHSKKSPD</sequence>
<dbReference type="Proteomes" id="UP000305881">
    <property type="component" value="Chromosome"/>
</dbReference>
<reference evidence="2" key="1">
    <citation type="journal article" date="2019" name="J. Bacteriol.">
        <title>A Mutagenic Screen Identifies a TonB-Dependent Receptor Required for the Lanthanide Metal Switch in the Type I Methanotroph 'Methylotuvimicrobium buryatense' 5GB1C.</title>
        <authorList>
            <person name="Groom J.D."/>
            <person name="Ford S.M."/>
            <person name="Pesesky M.W."/>
            <person name="Lidstrom M.E."/>
        </authorList>
    </citation>
    <scope>NUCLEOTIDE SEQUENCE [LARGE SCALE GENOMIC DNA]</scope>
    <source>
        <strain evidence="2">5GB1C</strain>
    </source>
</reference>
<protein>
    <submittedName>
        <fullName evidence="1">Uncharacterized protein</fullName>
    </submittedName>
</protein>
<dbReference type="EMBL" id="CP035467">
    <property type="protein sequence ID" value="QCW83675.1"/>
    <property type="molecule type" value="Genomic_DNA"/>
</dbReference>
<accession>A0A4V1IK50</accession>
<proteinExistence type="predicted"/>
<evidence type="ECO:0000313" key="2">
    <source>
        <dbReference type="Proteomes" id="UP000305881"/>
    </source>
</evidence>
<organism evidence="1 2">
    <name type="scientific">Methylotuvimicrobium buryatense</name>
    <name type="common">Methylomicrobium buryatense</name>
    <dbReference type="NCBI Taxonomy" id="95641"/>
    <lineage>
        <taxon>Bacteria</taxon>
        <taxon>Pseudomonadati</taxon>
        <taxon>Pseudomonadota</taxon>
        <taxon>Gammaproteobacteria</taxon>
        <taxon>Methylococcales</taxon>
        <taxon>Methylococcaceae</taxon>
        <taxon>Methylotuvimicrobium</taxon>
    </lineage>
</organism>
<name>A0A4V1IK50_METBY</name>
<dbReference type="AlphaFoldDB" id="A0A4V1IK50"/>
<evidence type="ECO:0000313" key="1">
    <source>
        <dbReference type="EMBL" id="QCW83675.1"/>
    </source>
</evidence>
<gene>
    <name evidence="1" type="ORF">EQU24_16570</name>
</gene>